<sequence length="451" mass="49748">MHWIALRLQPDAAAHPDASALADPLTALAWWALRFTPLVAQVEDTLVLEVSGSERLFGGRQALVQQFLIPNELLAPVETAQGATSLVAMARLWSQTQATPDALPVYTLAATRPHLPTLARLGVRTWGQLRALPRGGLVRRFGAELVDALDRAYGQRPEVYPWCTLPEVFDAPLELAASVESAPALLFGARRLLAQLLVWLRARQRGVLALELLWELDARRANTRHVDAHHAGGQQGRLELRTAQSTQDMAHLQRLLGEQLARVTLPAPVLTLRLRSLQTQPMAGESHSLLPDDLRKGDSLHQTLERLGARLGPEQVLCAQPLADHRPEHMQRWVPWQAPQANKNAPKSGAAGAMNTGAKGLNDSELLGEAAALYPTWLLPTPQRLVVRQQCPQYQGPLTLLAGPQRLETGWLEGEPALRDYFVARSPQAGLVWVFRERMGAQAWYLHGLFA</sequence>
<dbReference type="Proteomes" id="UP001268089">
    <property type="component" value="Unassembled WGS sequence"/>
</dbReference>
<protein>
    <submittedName>
        <fullName evidence="2">Protein ImuB</fullName>
    </submittedName>
</protein>
<dbReference type="CDD" id="cd03468">
    <property type="entry name" value="PolY_like"/>
    <property type="match status" value="1"/>
</dbReference>
<dbReference type="EMBL" id="JAVDXO010000002">
    <property type="protein sequence ID" value="MDR7305819.1"/>
    <property type="molecule type" value="Genomic_DNA"/>
</dbReference>
<organism evidence="2 3">
    <name type="scientific">Rhodoferax saidenbachensis</name>
    <dbReference type="NCBI Taxonomy" id="1484693"/>
    <lineage>
        <taxon>Bacteria</taxon>
        <taxon>Pseudomonadati</taxon>
        <taxon>Pseudomonadota</taxon>
        <taxon>Betaproteobacteria</taxon>
        <taxon>Burkholderiales</taxon>
        <taxon>Comamonadaceae</taxon>
        <taxon>Rhodoferax</taxon>
    </lineage>
</organism>
<name>A0ABU1ZJV0_9BURK</name>
<keyword evidence="3" id="KW-1185">Reference proteome</keyword>
<dbReference type="SUPFAM" id="SSF56672">
    <property type="entry name" value="DNA/RNA polymerases"/>
    <property type="match status" value="1"/>
</dbReference>
<keyword evidence="1" id="KW-0227">DNA damage</keyword>
<dbReference type="InterPro" id="IPR043502">
    <property type="entry name" value="DNA/RNA_pol_sf"/>
</dbReference>
<dbReference type="InterPro" id="IPR050356">
    <property type="entry name" value="SulA_CellDiv_inhibitor"/>
</dbReference>
<dbReference type="PANTHER" id="PTHR35369:SF2">
    <property type="entry name" value="BLR3025 PROTEIN"/>
    <property type="match status" value="1"/>
</dbReference>
<dbReference type="RefSeq" id="WP_310340103.1">
    <property type="nucleotide sequence ID" value="NZ_JAVDXO010000002.1"/>
</dbReference>
<comment type="caution">
    <text evidence="2">The sequence shown here is derived from an EMBL/GenBank/DDBJ whole genome shotgun (WGS) entry which is preliminary data.</text>
</comment>
<dbReference type="PANTHER" id="PTHR35369">
    <property type="entry name" value="BLR3025 PROTEIN-RELATED"/>
    <property type="match status" value="1"/>
</dbReference>
<reference evidence="2 3" key="1">
    <citation type="submission" date="2023-07" db="EMBL/GenBank/DDBJ databases">
        <title>Sorghum-associated microbial communities from plants grown in Nebraska, USA.</title>
        <authorList>
            <person name="Schachtman D."/>
        </authorList>
    </citation>
    <scope>NUCLEOTIDE SEQUENCE [LARGE SCALE GENOMIC DNA]</scope>
    <source>
        <strain evidence="2 3">BE308</strain>
    </source>
</reference>
<gene>
    <name evidence="2" type="ORF">J2X15_001097</name>
</gene>
<evidence type="ECO:0000313" key="2">
    <source>
        <dbReference type="EMBL" id="MDR7305819.1"/>
    </source>
</evidence>
<accession>A0ABU1ZJV0</accession>
<evidence type="ECO:0000313" key="3">
    <source>
        <dbReference type="Proteomes" id="UP001268089"/>
    </source>
</evidence>
<evidence type="ECO:0000256" key="1">
    <source>
        <dbReference type="ARBA" id="ARBA00022763"/>
    </source>
</evidence>
<proteinExistence type="predicted"/>